<evidence type="ECO:0000256" key="5">
    <source>
        <dbReference type="ARBA" id="ARBA00022990"/>
    </source>
</evidence>
<evidence type="ECO:0000256" key="1">
    <source>
        <dbReference type="ARBA" id="ARBA00020786"/>
    </source>
</evidence>
<protein>
    <recommendedName>
        <fullName evidence="1">Calmodulin</fullName>
    </recommendedName>
</protein>
<dbReference type="GO" id="GO:0016460">
    <property type="term" value="C:myosin II complex"/>
    <property type="evidence" value="ECO:0007669"/>
    <property type="project" value="TreeGrafter"/>
</dbReference>
<name>A0AAD1XXL1_EUPCR</name>
<keyword evidence="2" id="KW-0479">Metal-binding</keyword>
<keyword evidence="5" id="KW-0007">Acetylation</keyword>
<dbReference type="PANTHER" id="PTHR23048">
    <property type="entry name" value="MYOSIN LIGHT CHAIN 1, 3"/>
    <property type="match status" value="1"/>
</dbReference>
<dbReference type="InterPro" id="IPR050230">
    <property type="entry name" value="CALM/Myosin/TropC-like"/>
</dbReference>
<dbReference type="CDD" id="cd00051">
    <property type="entry name" value="EFh"/>
    <property type="match status" value="1"/>
</dbReference>
<keyword evidence="9" id="KW-1185">Reference proteome</keyword>
<dbReference type="Gene3D" id="1.10.238.10">
    <property type="entry name" value="EF-hand"/>
    <property type="match status" value="1"/>
</dbReference>
<dbReference type="EMBL" id="CAMPGE010022700">
    <property type="protein sequence ID" value="CAI2380724.1"/>
    <property type="molecule type" value="Genomic_DNA"/>
</dbReference>
<organism evidence="8 9">
    <name type="scientific">Euplotes crassus</name>
    <dbReference type="NCBI Taxonomy" id="5936"/>
    <lineage>
        <taxon>Eukaryota</taxon>
        <taxon>Sar</taxon>
        <taxon>Alveolata</taxon>
        <taxon>Ciliophora</taxon>
        <taxon>Intramacronucleata</taxon>
        <taxon>Spirotrichea</taxon>
        <taxon>Hypotrichia</taxon>
        <taxon>Euplotida</taxon>
        <taxon>Euplotidae</taxon>
        <taxon>Moneuplotes</taxon>
    </lineage>
</organism>
<proteinExistence type="predicted"/>
<dbReference type="PROSITE" id="PS50222">
    <property type="entry name" value="EF_HAND_2"/>
    <property type="match status" value="2"/>
</dbReference>
<feature type="compositionally biased region" description="Acidic residues" evidence="6">
    <location>
        <begin position="12"/>
        <end position="25"/>
    </location>
</feature>
<reference evidence="8" key="1">
    <citation type="submission" date="2023-07" db="EMBL/GenBank/DDBJ databases">
        <authorList>
            <consortium name="AG Swart"/>
            <person name="Singh M."/>
            <person name="Singh A."/>
            <person name="Seah K."/>
            <person name="Emmerich C."/>
        </authorList>
    </citation>
    <scope>NUCLEOTIDE SEQUENCE</scope>
    <source>
        <strain evidence="8">DP1</strain>
    </source>
</reference>
<dbReference type="PANTHER" id="PTHR23048:SF0">
    <property type="entry name" value="CALMODULIN LIKE 3"/>
    <property type="match status" value="1"/>
</dbReference>
<feature type="region of interest" description="Disordered" evidence="6">
    <location>
        <begin position="1"/>
        <end position="77"/>
    </location>
</feature>
<dbReference type="GO" id="GO:0005509">
    <property type="term" value="F:calcium ion binding"/>
    <property type="evidence" value="ECO:0007669"/>
    <property type="project" value="InterPro"/>
</dbReference>
<dbReference type="Proteomes" id="UP001295684">
    <property type="component" value="Unassembled WGS sequence"/>
</dbReference>
<comment type="caution">
    <text evidence="8">The sequence shown here is derived from an EMBL/GenBank/DDBJ whole genome shotgun (WGS) entry which is preliminary data.</text>
</comment>
<evidence type="ECO:0000256" key="4">
    <source>
        <dbReference type="ARBA" id="ARBA00022837"/>
    </source>
</evidence>
<evidence type="ECO:0000313" key="9">
    <source>
        <dbReference type="Proteomes" id="UP001295684"/>
    </source>
</evidence>
<feature type="domain" description="EF-hand" evidence="7">
    <location>
        <begin position="79"/>
        <end position="114"/>
    </location>
</feature>
<keyword evidence="3" id="KW-0677">Repeat</keyword>
<dbReference type="SMART" id="SM00054">
    <property type="entry name" value="EFh"/>
    <property type="match status" value="2"/>
</dbReference>
<evidence type="ECO:0000256" key="6">
    <source>
        <dbReference type="SAM" id="MobiDB-lite"/>
    </source>
</evidence>
<evidence type="ECO:0000313" key="8">
    <source>
        <dbReference type="EMBL" id="CAI2380724.1"/>
    </source>
</evidence>
<dbReference type="InterPro" id="IPR011992">
    <property type="entry name" value="EF-hand-dom_pair"/>
</dbReference>
<keyword evidence="4" id="KW-0106">Calcium</keyword>
<gene>
    <name evidence="8" type="ORF">ECRASSUSDP1_LOCUS22164</name>
</gene>
<dbReference type="Pfam" id="PF13833">
    <property type="entry name" value="EF-hand_8"/>
    <property type="match status" value="1"/>
</dbReference>
<sequence>MEENKEDVPLEGAEEEEKLPDDNPDAQEQPGDENASPTQNVVKDDADADPDAGPALIEGADGIPFGEEEEKKNENVSPEVFENIKTLFEVFDEEGTGYVDIQELFVIMKALDVKPLEEEEEDLLRKADPNDEGAFTMDGLLSIMEEKLRPTDTVEDLIEHLNILNRKKDGGTIATPELKQFLTTMGMKFSEEEAEAMIKEADPKNDGIVSIEAFATKLCPVPKEPK</sequence>
<dbReference type="SUPFAM" id="SSF47473">
    <property type="entry name" value="EF-hand"/>
    <property type="match status" value="1"/>
</dbReference>
<dbReference type="InterPro" id="IPR002048">
    <property type="entry name" value="EF_hand_dom"/>
</dbReference>
<dbReference type="AlphaFoldDB" id="A0AAD1XXL1"/>
<feature type="domain" description="EF-hand" evidence="7">
    <location>
        <begin position="189"/>
        <end position="224"/>
    </location>
</feature>
<evidence type="ECO:0000259" key="7">
    <source>
        <dbReference type="PROSITE" id="PS50222"/>
    </source>
</evidence>
<evidence type="ECO:0000256" key="2">
    <source>
        <dbReference type="ARBA" id="ARBA00022723"/>
    </source>
</evidence>
<dbReference type="Pfam" id="PF13499">
    <property type="entry name" value="EF-hand_7"/>
    <property type="match status" value="1"/>
</dbReference>
<dbReference type="FunFam" id="1.10.238.10:FF:000003">
    <property type="entry name" value="Calmodulin A"/>
    <property type="match status" value="1"/>
</dbReference>
<evidence type="ECO:0000256" key="3">
    <source>
        <dbReference type="ARBA" id="ARBA00022737"/>
    </source>
</evidence>
<accession>A0AAD1XXL1</accession>